<dbReference type="AlphaFoldDB" id="A0A0M3J669"/>
<evidence type="ECO:0000313" key="2">
    <source>
        <dbReference type="Proteomes" id="UP000267096"/>
    </source>
</evidence>
<gene>
    <name evidence="1" type="ORF">ASIM_LOCUS2901</name>
</gene>
<evidence type="ECO:0000313" key="3">
    <source>
        <dbReference type="WBParaSite" id="ASIM_0000305401-mRNA-1"/>
    </source>
</evidence>
<evidence type="ECO:0000313" key="1">
    <source>
        <dbReference type="EMBL" id="VDK20808.1"/>
    </source>
</evidence>
<keyword evidence="2" id="KW-1185">Reference proteome</keyword>
<sequence>MYCNCVDSFLAIASWKKCHFVRTAIAEMLHMYQRPSHGDSCMDSELPSLAVLTTDRTSAELFGLKNKAAYFIECLELLGERDPQQLLNLIFIFPQQSENPRPVTWQSEECFETKRDVSVITSPVLKLLPDCVVAINKILWCTNQLEVRYCRSLPRVVSYKEVDANSFAVALRHTRGGAVASLLGAIVHEIGHLLKLPHTEHGIMKTGGDNIQTLFLSDKLLNLAISESDSAHPDVAVEFFDGDQEVVSFRFLVLFTQLFALLNSKLFEGELIVRMLIIVRLNGISAEISQFFCCCVRR</sequence>
<reference evidence="1 2" key="2">
    <citation type="submission" date="2018-11" db="EMBL/GenBank/DDBJ databases">
        <authorList>
            <consortium name="Pathogen Informatics"/>
        </authorList>
    </citation>
    <scope>NUCLEOTIDE SEQUENCE [LARGE SCALE GENOMIC DNA]</scope>
</reference>
<dbReference type="EMBL" id="UYRR01004159">
    <property type="protein sequence ID" value="VDK20808.1"/>
    <property type="molecule type" value="Genomic_DNA"/>
</dbReference>
<name>A0A0M3J669_ANISI</name>
<dbReference type="WBParaSite" id="ASIM_0000305401-mRNA-1">
    <property type="protein sequence ID" value="ASIM_0000305401-mRNA-1"/>
    <property type="gene ID" value="ASIM_0000305401"/>
</dbReference>
<dbReference type="OrthoDB" id="74460at2759"/>
<protein>
    <submittedName>
        <fullName evidence="3">Peptidase_M10 domain-containing protein</fullName>
    </submittedName>
</protein>
<dbReference type="InterPro" id="IPR021917">
    <property type="entry name" value="Unchr_Zn-peptidase-like"/>
</dbReference>
<proteinExistence type="predicted"/>
<dbReference type="Pfam" id="PF12044">
    <property type="entry name" value="Metallopep"/>
    <property type="match status" value="1"/>
</dbReference>
<reference evidence="3" key="1">
    <citation type="submission" date="2017-02" db="UniProtKB">
        <authorList>
            <consortium name="WormBaseParasite"/>
        </authorList>
    </citation>
    <scope>IDENTIFICATION</scope>
</reference>
<organism evidence="3">
    <name type="scientific">Anisakis simplex</name>
    <name type="common">Herring worm</name>
    <dbReference type="NCBI Taxonomy" id="6269"/>
    <lineage>
        <taxon>Eukaryota</taxon>
        <taxon>Metazoa</taxon>
        <taxon>Ecdysozoa</taxon>
        <taxon>Nematoda</taxon>
        <taxon>Chromadorea</taxon>
        <taxon>Rhabditida</taxon>
        <taxon>Spirurina</taxon>
        <taxon>Ascaridomorpha</taxon>
        <taxon>Ascaridoidea</taxon>
        <taxon>Anisakidae</taxon>
        <taxon>Anisakis</taxon>
        <taxon>Anisakis simplex complex</taxon>
    </lineage>
</organism>
<dbReference type="Proteomes" id="UP000267096">
    <property type="component" value="Unassembled WGS sequence"/>
</dbReference>
<accession>A0A0M3J669</accession>